<evidence type="ECO:0000259" key="7">
    <source>
        <dbReference type="Pfam" id="PF10502"/>
    </source>
</evidence>
<evidence type="ECO:0000256" key="6">
    <source>
        <dbReference type="RuleBase" id="RU362041"/>
    </source>
</evidence>
<dbReference type="AlphaFoldDB" id="A0AB34JKT9"/>
<evidence type="ECO:0000256" key="4">
    <source>
        <dbReference type="ARBA" id="ARBA00022801"/>
    </source>
</evidence>
<dbReference type="GO" id="GO:0009003">
    <property type="term" value="F:signal peptidase activity"/>
    <property type="evidence" value="ECO:0007669"/>
    <property type="project" value="UniProtKB-EC"/>
</dbReference>
<reference evidence="8 9" key="1">
    <citation type="journal article" date="2024" name="Science">
        <title>Giant polyketide synthase enzymes in the biosynthesis of giant marine polyether toxins.</title>
        <authorList>
            <person name="Fallon T.R."/>
            <person name="Shende V.V."/>
            <person name="Wierzbicki I.H."/>
            <person name="Pendleton A.L."/>
            <person name="Watervoot N.F."/>
            <person name="Auber R.P."/>
            <person name="Gonzalez D.J."/>
            <person name="Wisecaver J.H."/>
            <person name="Moore B.S."/>
        </authorList>
    </citation>
    <scope>NUCLEOTIDE SEQUENCE [LARGE SCALE GENOMIC DNA]</scope>
    <source>
        <strain evidence="8 9">12B1</strain>
    </source>
</reference>
<keyword evidence="4 6" id="KW-0378">Hydrolase</keyword>
<dbReference type="InterPro" id="IPR000223">
    <property type="entry name" value="Pept_S26A_signal_pept_1"/>
</dbReference>
<evidence type="ECO:0000256" key="5">
    <source>
        <dbReference type="PIRSR" id="PIRSR600223-1"/>
    </source>
</evidence>
<dbReference type="Proteomes" id="UP001515480">
    <property type="component" value="Unassembled WGS sequence"/>
</dbReference>
<dbReference type="Gene3D" id="2.10.109.10">
    <property type="entry name" value="Umud Fragment, subunit A"/>
    <property type="match status" value="1"/>
</dbReference>
<protein>
    <recommendedName>
        <fullName evidence="6">Mitochondrial inner membrane protease subunit</fullName>
        <ecNumber evidence="6">3.4.21.-</ecNumber>
    </recommendedName>
</protein>
<dbReference type="GO" id="GO:0004252">
    <property type="term" value="F:serine-type endopeptidase activity"/>
    <property type="evidence" value="ECO:0007669"/>
    <property type="project" value="InterPro"/>
</dbReference>
<evidence type="ECO:0000256" key="1">
    <source>
        <dbReference type="ARBA" id="ARBA00000677"/>
    </source>
</evidence>
<dbReference type="InterPro" id="IPR019533">
    <property type="entry name" value="Peptidase_S26"/>
</dbReference>
<dbReference type="InterPro" id="IPR036286">
    <property type="entry name" value="LexA/Signal_pep-like_sf"/>
</dbReference>
<keyword evidence="9" id="KW-1185">Reference proteome</keyword>
<accession>A0AB34JKT9</accession>
<feature type="active site" evidence="5">
    <location>
        <position position="101"/>
    </location>
</feature>
<dbReference type="Pfam" id="PF10502">
    <property type="entry name" value="Peptidase_S26"/>
    <property type="match status" value="1"/>
</dbReference>
<comment type="subcellular location">
    <subcellularLocation>
        <location evidence="6">Mitochondrion inner membrane</location>
    </subcellularLocation>
</comment>
<sequence length="233" mass="26025">MWSMVAVMCTHAAASLPRPTPSSQAIETTLALLGGLGLRAFVLDSRYVPSASMEPTFQVGDLMILEKVSFRAWRPAAGEVVCFRAPPALERGMPAGACFIKRIVAVAGDEVSVHRGKLFVNGLPVHEPYIKEAIRYQLRTTRVPEGYVFVLGDNRNNSYDSHAWGCLHEQLLIGRPLCLFWPLHRLRIRRAFNKAPAPSHRPPLLSFQWWPRRLRLQCEAHAAHGVDDEAAVL</sequence>
<organism evidence="8 9">
    <name type="scientific">Prymnesium parvum</name>
    <name type="common">Toxic golden alga</name>
    <dbReference type="NCBI Taxonomy" id="97485"/>
    <lineage>
        <taxon>Eukaryota</taxon>
        <taxon>Haptista</taxon>
        <taxon>Haptophyta</taxon>
        <taxon>Prymnesiophyceae</taxon>
        <taxon>Prymnesiales</taxon>
        <taxon>Prymnesiaceae</taxon>
        <taxon>Prymnesium</taxon>
    </lineage>
</organism>
<evidence type="ECO:0000313" key="8">
    <source>
        <dbReference type="EMBL" id="KAL1522660.1"/>
    </source>
</evidence>
<dbReference type="CDD" id="cd06530">
    <property type="entry name" value="S26_SPase_I"/>
    <property type="match status" value="1"/>
</dbReference>
<dbReference type="PRINTS" id="PR00727">
    <property type="entry name" value="LEADERPTASE"/>
</dbReference>
<feature type="domain" description="Peptidase S26" evidence="7">
    <location>
        <begin position="30"/>
        <end position="181"/>
    </location>
</feature>
<dbReference type="PROSITE" id="PS00761">
    <property type="entry name" value="SPASE_I_3"/>
    <property type="match status" value="1"/>
</dbReference>
<dbReference type="InterPro" id="IPR019756">
    <property type="entry name" value="Pept_S26A_signal_pept_1_Ser-AS"/>
</dbReference>
<dbReference type="PANTHER" id="PTHR43390:SF1">
    <property type="entry name" value="CHLOROPLAST PROCESSING PEPTIDASE"/>
    <property type="match status" value="1"/>
</dbReference>
<dbReference type="NCBIfam" id="TIGR02227">
    <property type="entry name" value="sigpep_I_bact"/>
    <property type="match status" value="1"/>
</dbReference>
<name>A0AB34JKT9_PRYPA</name>
<dbReference type="SUPFAM" id="SSF51306">
    <property type="entry name" value="LexA/Signal peptidase"/>
    <property type="match status" value="1"/>
</dbReference>
<feature type="active site" evidence="5">
    <location>
        <position position="52"/>
    </location>
</feature>
<evidence type="ECO:0000256" key="2">
    <source>
        <dbReference type="ARBA" id="ARBA00009370"/>
    </source>
</evidence>
<comment type="caution">
    <text evidence="8">The sequence shown here is derived from an EMBL/GenBank/DDBJ whole genome shotgun (WGS) entry which is preliminary data.</text>
</comment>
<keyword evidence="6" id="KW-0999">Mitochondrion inner membrane</keyword>
<keyword evidence="6" id="KW-0496">Mitochondrion</keyword>
<keyword evidence="3 6" id="KW-0645">Protease</keyword>
<evidence type="ECO:0000313" key="9">
    <source>
        <dbReference type="Proteomes" id="UP001515480"/>
    </source>
</evidence>
<dbReference type="EMBL" id="JBGBPQ010000006">
    <property type="protein sequence ID" value="KAL1522660.1"/>
    <property type="molecule type" value="Genomic_DNA"/>
</dbReference>
<comment type="catalytic activity">
    <reaction evidence="1">
        <text>Cleavage of hydrophobic, N-terminal signal or leader sequences from secreted and periplasmic proteins.</text>
        <dbReference type="EC" id="3.4.21.89"/>
    </reaction>
</comment>
<gene>
    <name evidence="8" type="ORF">AB1Y20_017638</name>
</gene>
<dbReference type="PANTHER" id="PTHR43390">
    <property type="entry name" value="SIGNAL PEPTIDASE I"/>
    <property type="match status" value="1"/>
</dbReference>
<evidence type="ECO:0000256" key="3">
    <source>
        <dbReference type="ARBA" id="ARBA00022670"/>
    </source>
</evidence>
<dbReference type="InterPro" id="IPR019758">
    <property type="entry name" value="Pept_S26A_signal_pept_1_CS"/>
</dbReference>
<dbReference type="EC" id="3.4.21.-" evidence="6"/>
<keyword evidence="6" id="KW-0472">Membrane</keyword>
<dbReference type="GO" id="GO:0006465">
    <property type="term" value="P:signal peptide processing"/>
    <property type="evidence" value="ECO:0007669"/>
    <property type="project" value="InterPro"/>
</dbReference>
<proteinExistence type="inferred from homology"/>
<dbReference type="PROSITE" id="PS00501">
    <property type="entry name" value="SPASE_I_1"/>
    <property type="match status" value="1"/>
</dbReference>
<comment type="similarity">
    <text evidence="2 6">Belongs to the peptidase S26 family.</text>
</comment>
<dbReference type="GO" id="GO:0005743">
    <property type="term" value="C:mitochondrial inner membrane"/>
    <property type="evidence" value="ECO:0007669"/>
    <property type="project" value="UniProtKB-SubCell"/>
</dbReference>